<dbReference type="GO" id="GO:0035196">
    <property type="term" value="P:miRNA processing"/>
    <property type="evidence" value="ECO:0007669"/>
    <property type="project" value="InterPro"/>
</dbReference>
<gene>
    <name evidence="3" type="ORF">F3Y22_tig00110482pilonHSYRG00097</name>
</gene>
<keyword evidence="2" id="KW-0472">Membrane</keyword>
<name>A0A6A3AEI8_HIBSY</name>
<dbReference type="Pfam" id="PF15502">
    <property type="entry name" value="MPLKIP"/>
    <property type="match status" value="1"/>
</dbReference>
<dbReference type="AlphaFoldDB" id="A0A6A3AEI8"/>
<protein>
    <submittedName>
        <fullName evidence="3">Uncharacterized protein</fullName>
    </submittedName>
</protein>
<sequence>MEESEKRKERLKAMSIEAEVSNDVEASAMPGFESIDRDCRMTLVELRVLTIIPTLWQHFLLTRRWATVIIRLWKGNNLLHLQLCIHRSSLFAYLFWFGGIRDFNRYLPLHQMQTHFSPVQGVYNLGPYNPRITRPSLMRRGQSDSWNGSQASDNHNIVSDGTPRGMFEGSPGFNNGTVNPRTFGNSLILDRGPRGRRAGRGQGFRGHSSASNRILGPESYSDESMLEDPWRHLKPFHGEDKKLEWMSLGAEDDAGKMNTNKNNSKSRSRLKHKQNKVELLLLVLYAIGFYAFCIRRSLHLSRDHFSELRGLRDGWLFSPPRLNEIVPFKNQRDVHSLAFPFSQFTFPIFTELG</sequence>
<feature type="transmembrane region" description="Helical" evidence="2">
    <location>
        <begin position="277"/>
        <end position="298"/>
    </location>
</feature>
<evidence type="ECO:0000313" key="3">
    <source>
        <dbReference type="EMBL" id="KAE8702458.1"/>
    </source>
</evidence>
<organism evidence="3 4">
    <name type="scientific">Hibiscus syriacus</name>
    <name type="common">Rose of Sharon</name>
    <dbReference type="NCBI Taxonomy" id="106335"/>
    <lineage>
        <taxon>Eukaryota</taxon>
        <taxon>Viridiplantae</taxon>
        <taxon>Streptophyta</taxon>
        <taxon>Embryophyta</taxon>
        <taxon>Tracheophyta</taxon>
        <taxon>Spermatophyta</taxon>
        <taxon>Magnoliopsida</taxon>
        <taxon>eudicotyledons</taxon>
        <taxon>Gunneridae</taxon>
        <taxon>Pentapetalae</taxon>
        <taxon>rosids</taxon>
        <taxon>malvids</taxon>
        <taxon>Malvales</taxon>
        <taxon>Malvaceae</taxon>
        <taxon>Malvoideae</taxon>
        <taxon>Hibiscus</taxon>
    </lineage>
</organism>
<dbReference type="PANTHER" id="PTHR36054">
    <property type="entry name" value="PROTEIN SICKLE"/>
    <property type="match status" value="1"/>
</dbReference>
<evidence type="ECO:0000256" key="1">
    <source>
        <dbReference type="SAM" id="MobiDB-lite"/>
    </source>
</evidence>
<reference evidence="3" key="1">
    <citation type="submission" date="2019-09" db="EMBL/GenBank/DDBJ databases">
        <title>Draft genome information of white flower Hibiscus syriacus.</title>
        <authorList>
            <person name="Kim Y.-M."/>
        </authorList>
    </citation>
    <scope>NUCLEOTIDE SEQUENCE [LARGE SCALE GENOMIC DNA]</scope>
    <source>
        <strain evidence="3">YM2019G1</strain>
    </source>
</reference>
<dbReference type="GO" id="GO:0000398">
    <property type="term" value="P:mRNA splicing, via spliceosome"/>
    <property type="evidence" value="ECO:0007669"/>
    <property type="project" value="InterPro"/>
</dbReference>
<dbReference type="EMBL" id="VEPZ02001007">
    <property type="protein sequence ID" value="KAE8702458.1"/>
    <property type="molecule type" value="Genomic_DNA"/>
</dbReference>
<dbReference type="PANTHER" id="PTHR36054:SF2">
    <property type="entry name" value="PROTEIN SICKLE"/>
    <property type="match status" value="1"/>
</dbReference>
<comment type="caution">
    <text evidence="3">The sequence shown here is derived from an EMBL/GenBank/DDBJ whole genome shotgun (WGS) entry which is preliminary data.</text>
</comment>
<proteinExistence type="predicted"/>
<feature type="region of interest" description="Disordered" evidence="1">
    <location>
        <begin position="184"/>
        <end position="223"/>
    </location>
</feature>
<keyword evidence="2" id="KW-0812">Transmembrane</keyword>
<evidence type="ECO:0000256" key="2">
    <source>
        <dbReference type="SAM" id="Phobius"/>
    </source>
</evidence>
<keyword evidence="2" id="KW-1133">Transmembrane helix</keyword>
<feature type="compositionally biased region" description="Polar residues" evidence="1">
    <location>
        <begin position="143"/>
        <end position="159"/>
    </location>
</feature>
<evidence type="ECO:0000313" key="4">
    <source>
        <dbReference type="Proteomes" id="UP000436088"/>
    </source>
</evidence>
<dbReference type="InterPro" id="IPR028265">
    <property type="entry name" value="TTDN1/SICKLE"/>
</dbReference>
<dbReference type="Proteomes" id="UP000436088">
    <property type="component" value="Unassembled WGS sequence"/>
</dbReference>
<keyword evidence="4" id="KW-1185">Reference proteome</keyword>
<accession>A0A6A3AEI8</accession>
<feature type="region of interest" description="Disordered" evidence="1">
    <location>
        <begin position="140"/>
        <end position="159"/>
    </location>
</feature>
<dbReference type="InterPro" id="IPR039292">
    <property type="entry name" value="SICKLE"/>
</dbReference>